<organism evidence="1 2">
    <name type="scientific">Syncephalastrum racemosum</name>
    <name type="common">Filamentous fungus</name>
    <dbReference type="NCBI Taxonomy" id="13706"/>
    <lineage>
        <taxon>Eukaryota</taxon>
        <taxon>Fungi</taxon>
        <taxon>Fungi incertae sedis</taxon>
        <taxon>Mucoromycota</taxon>
        <taxon>Mucoromycotina</taxon>
        <taxon>Mucoromycetes</taxon>
        <taxon>Mucorales</taxon>
        <taxon>Syncephalastraceae</taxon>
        <taxon>Syncephalastrum</taxon>
    </lineage>
</organism>
<dbReference type="SFLD" id="SFLDG01129">
    <property type="entry name" value="C1.5:_HAD__Beta-PGM__Phosphata"/>
    <property type="match status" value="1"/>
</dbReference>
<dbReference type="InterPro" id="IPR051806">
    <property type="entry name" value="HAD-like_SPP"/>
</dbReference>
<protein>
    <submittedName>
        <fullName evidence="1">Putative haloacid dehalogenase-like hydrolase</fullName>
    </submittedName>
</protein>
<dbReference type="AlphaFoldDB" id="A0A1X2H6E6"/>
<dbReference type="CDD" id="cd07527">
    <property type="entry name" value="HAD_ScGPP-like"/>
    <property type="match status" value="1"/>
</dbReference>
<dbReference type="Proteomes" id="UP000242180">
    <property type="component" value="Unassembled WGS sequence"/>
</dbReference>
<dbReference type="NCBIfam" id="TIGR01509">
    <property type="entry name" value="HAD-SF-IA-v3"/>
    <property type="match status" value="1"/>
</dbReference>
<dbReference type="Gene3D" id="1.10.150.240">
    <property type="entry name" value="Putative phosphatase, domain 2"/>
    <property type="match status" value="1"/>
</dbReference>
<evidence type="ECO:0000313" key="2">
    <source>
        <dbReference type="Proteomes" id="UP000242180"/>
    </source>
</evidence>
<comment type="caution">
    <text evidence="1">The sequence shown here is derived from an EMBL/GenBank/DDBJ whole genome shotgun (WGS) entry which is preliminary data.</text>
</comment>
<dbReference type="SFLD" id="SFLDS00003">
    <property type="entry name" value="Haloacid_Dehalogenase"/>
    <property type="match status" value="1"/>
</dbReference>
<dbReference type="EMBL" id="MCGN01000008">
    <property type="protein sequence ID" value="ORY94055.1"/>
    <property type="molecule type" value="Genomic_DNA"/>
</dbReference>
<keyword evidence="2" id="KW-1185">Reference proteome</keyword>
<keyword evidence="1" id="KW-0378">Hydrolase</keyword>
<accession>A0A1X2H6E6</accession>
<dbReference type="GO" id="GO:0050308">
    <property type="term" value="F:sugar-phosphatase activity"/>
    <property type="evidence" value="ECO:0007669"/>
    <property type="project" value="TreeGrafter"/>
</dbReference>
<dbReference type="SUPFAM" id="SSF56784">
    <property type="entry name" value="HAD-like"/>
    <property type="match status" value="1"/>
</dbReference>
<dbReference type="InParanoid" id="A0A1X2H6E6"/>
<dbReference type="InterPro" id="IPR006439">
    <property type="entry name" value="HAD-SF_hydro_IA"/>
</dbReference>
<dbReference type="SFLD" id="SFLDG01135">
    <property type="entry name" value="C1.5.6:_HAD__Beta-PGM__Phospha"/>
    <property type="match status" value="1"/>
</dbReference>
<proteinExistence type="predicted"/>
<evidence type="ECO:0000313" key="1">
    <source>
        <dbReference type="EMBL" id="ORY94055.1"/>
    </source>
</evidence>
<dbReference type="InterPro" id="IPR036412">
    <property type="entry name" value="HAD-like_sf"/>
</dbReference>
<sequence>MTSTTHTLRAKAFIFDLDGTLIDTTPLVEKYWREFAREHNLDPEKILATSHGRRSIDTIAEWVPHKATIEYATECERKLADNSEGVSLLPGAEALLQKVPAGKFGICTGGMRYMVESRFRQCNLVVPNVLATADSVQNGKPHAEGYLQAAAGLGVDPKDCVVFEDAPSGVRAARAAGMDVVALLTTHSREQLEEAGATYIVPFLTEVDIQVLPDETFEVLVTVEEP</sequence>
<dbReference type="InterPro" id="IPR023198">
    <property type="entry name" value="PGP-like_dom2"/>
</dbReference>
<reference evidence="1 2" key="1">
    <citation type="submission" date="2016-07" db="EMBL/GenBank/DDBJ databases">
        <title>Pervasive Adenine N6-methylation of Active Genes in Fungi.</title>
        <authorList>
            <consortium name="DOE Joint Genome Institute"/>
            <person name="Mondo S.J."/>
            <person name="Dannebaum R.O."/>
            <person name="Kuo R.C."/>
            <person name="Labutti K."/>
            <person name="Haridas S."/>
            <person name="Kuo A."/>
            <person name="Salamov A."/>
            <person name="Ahrendt S.R."/>
            <person name="Lipzen A."/>
            <person name="Sullivan W."/>
            <person name="Andreopoulos W.B."/>
            <person name="Clum A."/>
            <person name="Lindquist E."/>
            <person name="Daum C."/>
            <person name="Ramamoorthy G.K."/>
            <person name="Gryganskyi A."/>
            <person name="Culley D."/>
            <person name="Magnuson J.K."/>
            <person name="James T.Y."/>
            <person name="O'Malley M.A."/>
            <person name="Stajich J.E."/>
            <person name="Spatafora J.W."/>
            <person name="Visel A."/>
            <person name="Grigoriev I.V."/>
        </authorList>
    </citation>
    <scope>NUCLEOTIDE SEQUENCE [LARGE SCALE GENOMIC DNA]</scope>
    <source>
        <strain evidence="1 2">NRRL 2496</strain>
    </source>
</reference>
<dbReference type="OMA" id="QVHTFDG"/>
<dbReference type="PANTHER" id="PTHR43481">
    <property type="entry name" value="FRUCTOSE-1-PHOSPHATE PHOSPHATASE"/>
    <property type="match status" value="1"/>
</dbReference>
<dbReference type="STRING" id="13706.A0A1X2H6E6"/>
<gene>
    <name evidence="1" type="ORF">BCR43DRAFT_565517</name>
</gene>
<dbReference type="OrthoDB" id="40579at2759"/>
<dbReference type="InterPro" id="IPR023214">
    <property type="entry name" value="HAD_sf"/>
</dbReference>
<dbReference type="Pfam" id="PF00702">
    <property type="entry name" value="Hydrolase"/>
    <property type="match status" value="1"/>
</dbReference>
<dbReference type="PANTHER" id="PTHR43481:SF4">
    <property type="entry name" value="GLYCEROL-1-PHOSPHATE PHOSPHOHYDROLASE 1-RELATED"/>
    <property type="match status" value="1"/>
</dbReference>
<dbReference type="Gene3D" id="3.40.50.1000">
    <property type="entry name" value="HAD superfamily/HAD-like"/>
    <property type="match status" value="1"/>
</dbReference>
<name>A0A1X2H6E6_SYNRA</name>